<dbReference type="CDD" id="cd00067">
    <property type="entry name" value="GAL4"/>
    <property type="match status" value="1"/>
</dbReference>
<sequence>MGRPPTSGYCGTCRKRRIKCDKARPACARCLKSGYVCKGYELGLRIQSLVVVTEPEGSQRLARIVLPPSNQQRTTARLARSEQGITVQEHVHRDMKPIGPPPELNLTAFQEHMAFSYFFATYGWAYFWKPFLQLARENDLAPTASHMCSLALAYGHMGIGHADKSLKSMGLELYGKSLREVQTLLTRGAEAKVELARLCVPIVILGMYSFAIDGDFRLIHNLGVAQILKHCGPEAFQEEPLLTAFRSCRALLICQSFAIRRRIFLEEKRWKTVPWEKVPKTPLDRLIDILADMPGIVNDMAASEHPISPTTRSSFHHTVGQLRTQLTEWRWAWEKANPNACHEVCSNLKLHNIDTLVFREQLATMIEFDTTQLALEMLTYNAGLIYLLQLEDHLHIGQPHNAPLTTEDIAYLRTVRRRKASSPLLLPGEVKFICQPALEAFRLIPSLYKNLITTQDRIMVILAPLGIVYCATKHNAELSRCMKAVLDDIPFFGGGPPKELALYELSLGKAWKSTEPEPIPAGTGSGEVDYDAVALST</sequence>
<dbReference type="GO" id="GO:0008270">
    <property type="term" value="F:zinc ion binding"/>
    <property type="evidence" value="ECO:0007669"/>
    <property type="project" value="InterPro"/>
</dbReference>
<dbReference type="GO" id="GO:0000981">
    <property type="term" value="F:DNA-binding transcription factor activity, RNA polymerase II-specific"/>
    <property type="evidence" value="ECO:0007669"/>
    <property type="project" value="InterPro"/>
</dbReference>
<dbReference type="Proteomes" id="UP001140453">
    <property type="component" value="Unassembled WGS sequence"/>
</dbReference>
<dbReference type="EMBL" id="JAPEVB010000001">
    <property type="protein sequence ID" value="KAJ4397827.1"/>
    <property type="molecule type" value="Genomic_DNA"/>
</dbReference>
<accession>A0A9W8Z744</accession>
<keyword evidence="1" id="KW-0539">Nucleus</keyword>
<feature type="domain" description="Zn(2)-C6 fungal-type" evidence="2">
    <location>
        <begin position="10"/>
        <end position="37"/>
    </location>
</feature>
<organism evidence="3 4">
    <name type="scientific">Gnomoniopsis smithogilvyi</name>
    <dbReference type="NCBI Taxonomy" id="1191159"/>
    <lineage>
        <taxon>Eukaryota</taxon>
        <taxon>Fungi</taxon>
        <taxon>Dikarya</taxon>
        <taxon>Ascomycota</taxon>
        <taxon>Pezizomycotina</taxon>
        <taxon>Sordariomycetes</taxon>
        <taxon>Sordariomycetidae</taxon>
        <taxon>Diaporthales</taxon>
        <taxon>Gnomoniaceae</taxon>
        <taxon>Gnomoniopsis</taxon>
    </lineage>
</organism>
<dbReference type="InterPro" id="IPR036864">
    <property type="entry name" value="Zn2-C6_fun-type_DNA-bd_sf"/>
</dbReference>
<evidence type="ECO:0000313" key="3">
    <source>
        <dbReference type="EMBL" id="KAJ4397827.1"/>
    </source>
</evidence>
<dbReference type="InterPro" id="IPR001138">
    <property type="entry name" value="Zn2Cys6_DnaBD"/>
</dbReference>
<dbReference type="InterPro" id="IPR053178">
    <property type="entry name" value="Osmoadaptation_assoc"/>
</dbReference>
<protein>
    <recommendedName>
        <fullName evidence="2">Zn(2)-C6 fungal-type domain-containing protein</fullName>
    </recommendedName>
</protein>
<dbReference type="SMART" id="SM00066">
    <property type="entry name" value="GAL4"/>
    <property type="match status" value="1"/>
</dbReference>
<dbReference type="Gene3D" id="4.10.240.10">
    <property type="entry name" value="Zn(2)-C6 fungal-type DNA-binding domain"/>
    <property type="match status" value="1"/>
</dbReference>
<dbReference type="PANTHER" id="PTHR38111">
    <property type="entry name" value="ZN(2)-C6 FUNGAL-TYPE DOMAIN-CONTAINING PROTEIN-RELATED"/>
    <property type="match status" value="1"/>
</dbReference>
<proteinExistence type="predicted"/>
<gene>
    <name evidence="3" type="ORF">N0V93_002064</name>
</gene>
<dbReference type="SUPFAM" id="SSF57701">
    <property type="entry name" value="Zn2/Cys6 DNA-binding domain"/>
    <property type="match status" value="1"/>
</dbReference>
<dbReference type="AlphaFoldDB" id="A0A9W8Z744"/>
<reference evidence="3" key="1">
    <citation type="submission" date="2022-10" db="EMBL/GenBank/DDBJ databases">
        <title>Tapping the CABI collections for fungal endophytes: first genome assemblies for Collariella, Neodidymelliopsis, Ascochyta clinopodiicola, Didymella pomorum, Didymosphaeria variabile, Neocosmospora piperis and Neocucurbitaria cava.</title>
        <authorList>
            <person name="Hill R."/>
        </authorList>
    </citation>
    <scope>NUCLEOTIDE SEQUENCE</scope>
    <source>
        <strain evidence="3">IMI 355082</strain>
    </source>
</reference>
<evidence type="ECO:0000256" key="1">
    <source>
        <dbReference type="ARBA" id="ARBA00023242"/>
    </source>
</evidence>
<name>A0A9W8Z744_9PEZI</name>
<dbReference type="Pfam" id="PF00172">
    <property type="entry name" value="Zn_clus"/>
    <property type="match status" value="1"/>
</dbReference>
<keyword evidence="4" id="KW-1185">Reference proteome</keyword>
<dbReference type="PROSITE" id="PS50048">
    <property type="entry name" value="ZN2_CY6_FUNGAL_2"/>
    <property type="match status" value="1"/>
</dbReference>
<comment type="caution">
    <text evidence="3">The sequence shown here is derived from an EMBL/GenBank/DDBJ whole genome shotgun (WGS) entry which is preliminary data.</text>
</comment>
<evidence type="ECO:0000259" key="2">
    <source>
        <dbReference type="PROSITE" id="PS50048"/>
    </source>
</evidence>
<evidence type="ECO:0000313" key="4">
    <source>
        <dbReference type="Proteomes" id="UP001140453"/>
    </source>
</evidence>
<dbReference type="OrthoDB" id="5126878at2759"/>
<dbReference type="PANTHER" id="PTHR38111:SF2">
    <property type="entry name" value="FINGER DOMAIN PROTEIN, PUTATIVE (AFU_ORTHOLOGUE AFUA_1G01560)-RELATED"/>
    <property type="match status" value="1"/>
</dbReference>